<name>A0ABV9BF06_9ACTN</name>
<organism evidence="2 3">
    <name type="scientific">Streptomyces ehimensis</name>
    <dbReference type="NCBI Taxonomy" id="68195"/>
    <lineage>
        <taxon>Bacteria</taxon>
        <taxon>Bacillati</taxon>
        <taxon>Actinomycetota</taxon>
        <taxon>Actinomycetes</taxon>
        <taxon>Kitasatosporales</taxon>
        <taxon>Streptomycetaceae</taxon>
        <taxon>Streptomyces</taxon>
    </lineage>
</organism>
<dbReference type="RefSeq" id="WP_417922503.1">
    <property type="nucleotide sequence ID" value="NZ_JBHSFS010000002.1"/>
</dbReference>
<feature type="compositionally biased region" description="Basic and acidic residues" evidence="1">
    <location>
        <begin position="19"/>
        <end position="34"/>
    </location>
</feature>
<keyword evidence="3" id="KW-1185">Reference proteome</keyword>
<protein>
    <recommendedName>
        <fullName evidence="4">Helix-turn-helix domain-containing protein</fullName>
    </recommendedName>
</protein>
<sequence length="89" mass="10110">MTSKGTRKEPPPSQMGGEEELRHYTPEQVYEKKLSPFAPRTLRERASAGIFPHSIAGGRIEFRLCHLREIADMYEVRPISETKPLTKAA</sequence>
<evidence type="ECO:0000256" key="1">
    <source>
        <dbReference type="SAM" id="MobiDB-lite"/>
    </source>
</evidence>
<feature type="region of interest" description="Disordered" evidence="1">
    <location>
        <begin position="1"/>
        <end position="36"/>
    </location>
</feature>
<evidence type="ECO:0000313" key="2">
    <source>
        <dbReference type="EMBL" id="MFC4512598.1"/>
    </source>
</evidence>
<dbReference type="EMBL" id="JBHSFS010000002">
    <property type="protein sequence ID" value="MFC4512598.1"/>
    <property type="molecule type" value="Genomic_DNA"/>
</dbReference>
<proteinExistence type="predicted"/>
<evidence type="ECO:0000313" key="3">
    <source>
        <dbReference type="Proteomes" id="UP001595990"/>
    </source>
</evidence>
<dbReference type="Proteomes" id="UP001595990">
    <property type="component" value="Unassembled WGS sequence"/>
</dbReference>
<feature type="compositionally biased region" description="Basic and acidic residues" evidence="1">
    <location>
        <begin position="1"/>
        <end position="10"/>
    </location>
</feature>
<accession>A0ABV9BF06</accession>
<reference evidence="3" key="1">
    <citation type="journal article" date="2019" name="Int. J. Syst. Evol. Microbiol.">
        <title>The Global Catalogue of Microorganisms (GCM) 10K type strain sequencing project: providing services to taxonomists for standard genome sequencing and annotation.</title>
        <authorList>
            <consortium name="The Broad Institute Genomics Platform"/>
            <consortium name="The Broad Institute Genome Sequencing Center for Infectious Disease"/>
            <person name="Wu L."/>
            <person name="Ma J."/>
        </authorList>
    </citation>
    <scope>NUCLEOTIDE SEQUENCE [LARGE SCALE GENOMIC DNA]</scope>
    <source>
        <strain evidence="3">CECT 8064</strain>
    </source>
</reference>
<comment type="caution">
    <text evidence="2">The sequence shown here is derived from an EMBL/GenBank/DDBJ whole genome shotgun (WGS) entry which is preliminary data.</text>
</comment>
<evidence type="ECO:0008006" key="4">
    <source>
        <dbReference type="Google" id="ProtNLM"/>
    </source>
</evidence>
<gene>
    <name evidence="2" type="ORF">ACFPEN_06585</name>
</gene>